<name>A0A1I8Q2N9_STOCA</name>
<evidence type="ECO:0000256" key="1">
    <source>
        <dbReference type="ARBA" id="ARBA00023157"/>
    </source>
</evidence>
<dbReference type="EnsemblMetazoa" id="SCAU013307-RA">
    <property type="protein sequence ID" value="SCAU013307-PA"/>
    <property type="gene ID" value="SCAU013307"/>
</dbReference>
<organism evidence="3 4">
    <name type="scientific">Stomoxys calcitrans</name>
    <name type="common">Stable fly</name>
    <name type="synonym">Conops calcitrans</name>
    <dbReference type="NCBI Taxonomy" id="35570"/>
    <lineage>
        <taxon>Eukaryota</taxon>
        <taxon>Metazoa</taxon>
        <taxon>Ecdysozoa</taxon>
        <taxon>Arthropoda</taxon>
        <taxon>Hexapoda</taxon>
        <taxon>Insecta</taxon>
        <taxon>Pterygota</taxon>
        <taxon>Neoptera</taxon>
        <taxon>Endopterygota</taxon>
        <taxon>Diptera</taxon>
        <taxon>Brachycera</taxon>
        <taxon>Muscomorpha</taxon>
        <taxon>Muscoidea</taxon>
        <taxon>Muscidae</taxon>
        <taxon>Stomoxys</taxon>
    </lineage>
</organism>
<accession>A0A1I8Q2N9</accession>
<dbReference type="InterPro" id="IPR018378">
    <property type="entry name" value="C-type_lectin_CS"/>
</dbReference>
<dbReference type="SUPFAM" id="SSF56436">
    <property type="entry name" value="C-type lectin-like"/>
    <property type="match status" value="1"/>
</dbReference>
<dbReference type="PROSITE" id="PS00615">
    <property type="entry name" value="C_TYPE_LECTIN_1"/>
    <property type="match status" value="1"/>
</dbReference>
<dbReference type="PROSITE" id="PS50041">
    <property type="entry name" value="C_TYPE_LECTIN_2"/>
    <property type="match status" value="1"/>
</dbReference>
<keyword evidence="4" id="KW-1185">Reference proteome</keyword>
<dbReference type="VEuPathDB" id="VectorBase:SCAU013307"/>
<dbReference type="InterPro" id="IPR050111">
    <property type="entry name" value="C-type_lectin/snaclec_domain"/>
</dbReference>
<dbReference type="STRING" id="35570.A0A1I8Q2N9"/>
<dbReference type="CDD" id="cd00037">
    <property type="entry name" value="CLECT"/>
    <property type="match status" value="1"/>
</dbReference>
<dbReference type="Gene3D" id="3.10.100.10">
    <property type="entry name" value="Mannose-Binding Protein A, subunit A"/>
    <property type="match status" value="1"/>
</dbReference>
<dbReference type="AlphaFoldDB" id="A0A1I8Q2N9"/>
<dbReference type="Proteomes" id="UP000095300">
    <property type="component" value="Unassembled WGS sequence"/>
</dbReference>
<dbReference type="InterPro" id="IPR016186">
    <property type="entry name" value="C-type_lectin-like/link_sf"/>
</dbReference>
<dbReference type="Pfam" id="PF00059">
    <property type="entry name" value="Lectin_C"/>
    <property type="match status" value="1"/>
</dbReference>
<gene>
    <name evidence="3" type="primary">106088945</name>
</gene>
<reference evidence="3" key="1">
    <citation type="submission" date="2020-05" db="UniProtKB">
        <authorList>
            <consortium name="EnsemblMetazoa"/>
        </authorList>
    </citation>
    <scope>IDENTIFICATION</scope>
    <source>
        <strain evidence="3">USDA</strain>
    </source>
</reference>
<evidence type="ECO:0000313" key="4">
    <source>
        <dbReference type="Proteomes" id="UP000095300"/>
    </source>
</evidence>
<evidence type="ECO:0000259" key="2">
    <source>
        <dbReference type="PROSITE" id="PS50041"/>
    </source>
</evidence>
<keyword evidence="1" id="KW-1015">Disulfide bond</keyword>
<dbReference type="InterPro" id="IPR016187">
    <property type="entry name" value="CTDL_fold"/>
</dbReference>
<dbReference type="OrthoDB" id="7968468at2759"/>
<dbReference type="InterPro" id="IPR001304">
    <property type="entry name" value="C-type_lectin-like"/>
</dbReference>
<proteinExistence type="predicted"/>
<dbReference type="PANTHER" id="PTHR22803">
    <property type="entry name" value="MANNOSE, PHOSPHOLIPASE, LECTIN RECEPTOR RELATED"/>
    <property type="match status" value="1"/>
</dbReference>
<dbReference type="SMART" id="SM00034">
    <property type="entry name" value="CLECT"/>
    <property type="match status" value="1"/>
</dbReference>
<protein>
    <recommendedName>
        <fullName evidence="2">C-type lectin domain-containing protein</fullName>
    </recommendedName>
</protein>
<evidence type="ECO:0000313" key="3">
    <source>
        <dbReference type="EnsemblMetazoa" id="SCAU013307-PA"/>
    </source>
</evidence>
<sequence length="124" mass="14546">MFTDKPYNWFEASHLCASQNLHLVEIDSEKKNTDLIHVLKIYPGSSRNLWLGANDEFNQAKDKKRAFYWSSGKKMVFNFWSIENPNNAASNEHCAHIWHSKANFEWNDNVCTNKMGYICEKEVQ</sequence>
<feature type="domain" description="C-type lectin" evidence="2">
    <location>
        <begin position="1"/>
        <end position="120"/>
    </location>
</feature>